<feature type="region of interest" description="Disordered" evidence="1">
    <location>
        <begin position="1"/>
        <end position="28"/>
    </location>
</feature>
<dbReference type="Proteomes" id="UP000243799">
    <property type="component" value="Unassembled WGS sequence"/>
</dbReference>
<proteinExistence type="predicted"/>
<dbReference type="EMBL" id="FOKG01000013">
    <property type="protein sequence ID" value="SFB48522.1"/>
    <property type="molecule type" value="Genomic_DNA"/>
</dbReference>
<dbReference type="AlphaFoldDB" id="A0A1I1BFJ3"/>
<accession>A0A1I1BFJ3</accession>
<protein>
    <submittedName>
        <fullName evidence="2">Uncharacterized protein</fullName>
    </submittedName>
</protein>
<name>A0A1I1BFJ3_9PSEU</name>
<gene>
    <name evidence="2" type="ORF">SAMN05216266_113154</name>
</gene>
<keyword evidence="3" id="KW-1185">Reference proteome</keyword>
<reference evidence="3" key="1">
    <citation type="submission" date="2016-10" db="EMBL/GenBank/DDBJ databases">
        <authorList>
            <person name="Varghese N."/>
            <person name="Submissions S."/>
        </authorList>
    </citation>
    <scope>NUCLEOTIDE SEQUENCE [LARGE SCALE GENOMIC DNA]</scope>
    <source>
        <strain evidence="3">CGMCC 4.3568</strain>
    </source>
</reference>
<evidence type="ECO:0000313" key="2">
    <source>
        <dbReference type="EMBL" id="SFB48522.1"/>
    </source>
</evidence>
<evidence type="ECO:0000313" key="3">
    <source>
        <dbReference type="Proteomes" id="UP000243799"/>
    </source>
</evidence>
<sequence length="73" mass="7938">MPKLTGGTQRTGDRPGLPAADRLSRCPRRAGSIRAADTHWALTNRNRNQTYVAENPEGAGEHITFMTACDATK</sequence>
<feature type="compositionally biased region" description="Polar residues" evidence="1">
    <location>
        <begin position="1"/>
        <end position="10"/>
    </location>
</feature>
<organism evidence="2 3">
    <name type="scientific">Amycolatopsis marina</name>
    <dbReference type="NCBI Taxonomy" id="490629"/>
    <lineage>
        <taxon>Bacteria</taxon>
        <taxon>Bacillati</taxon>
        <taxon>Actinomycetota</taxon>
        <taxon>Actinomycetes</taxon>
        <taxon>Pseudonocardiales</taxon>
        <taxon>Pseudonocardiaceae</taxon>
        <taxon>Amycolatopsis</taxon>
    </lineage>
</organism>
<evidence type="ECO:0000256" key="1">
    <source>
        <dbReference type="SAM" id="MobiDB-lite"/>
    </source>
</evidence>